<sequence length="49" mass="5352">MSGASMTETLCIIGAWLVTFGAVGAYAASVILRGRRLSKIVPPEQRRWM</sequence>
<gene>
    <name evidence="1" type="ORF">UFOPK2766_00414</name>
</gene>
<protein>
    <submittedName>
        <fullName evidence="1">Unannotated protein</fullName>
    </submittedName>
</protein>
<accession>A0A6J6SCV7</accession>
<reference evidence="1" key="1">
    <citation type="submission" date="2020-05" db="EMBL/GenBank/DDBJ databases">
        <authorList>
            <person name="Chiriac C."/>
            <person name="Salcher M."/>
            <person name="Ghai R."/>
            <person name="Kavagutti S V."/>
        </authorList>
    </citation>
    <scope>NUCLEOTIDE SEQUENCE</scope>
</reference>
<name>A0A6J6SCV7_9ZZZZ</name>
<dbReference type="AlphaFoldDB" id="A0A6J6SCV7"/>
<evidence type="ECO:0000313" key="1">
    <source>
        <dbReference type="EMBL" id="CAB4732553.1"/>
    </source>
</evidence>
<organism evidence="1">
    <name type="scientific">freshwater metagenome</name>
    <dbReference type="NCBI Taxonomy" id="449393"/>
    <lineage>
        <taxon>unclassified sequences</taxon>
        <taxon>metagenomes</taxon>
        <taxon>ecological metagenomes</taxon>
    </lineage>
</organism>
<proteinExistence type="predicted"/>
<dbReference type="EMBL" id="CAEZYU010000012">
    <property type="protein sequence ID" value="CAB4732553.1"/>
    <property type="molecule type" value="Genomic_DNA"/>
</dbReference>